<name>A0A5D3K3W0_9BRAD</name>
<evidence type="ECO:0000313" key="1">
    <source>
        <dbReference type="EMBL" id="TYL85672.1"/>
    </source>
</evidence>
<dbReference type="EMBL" id="VSSS01000084">
    <property type="protein sequence ID" value="TYL85672.1"/>
    <property type="molecule type" value="Genomic_DNA"/>
</dbReference>
<dbReference type="OrthoDB" id="3034735at2"/>
<proteinExistence type="predicted"/>
<organism evidence="1 2">
    <name type="scientific">Bradyrhizobium rifense</name>
    <dbReference type="NCBI Taxonomy" id="515499"/>
    <lineage>
        <taxon>Bacteria</taxon>
        <taxon>Pseudomonadati</taxon>
        <taxon>Pseudomonadota</taxon>
        <taxon>Alphaproteobacteria</taxon>
        <taxon>Hyphomicrobiales</taxon>
        <taxon>Nitrobacteraceae</taxon>
        <taxon>Bradyrhizobium</taxon>
    </lineage>
</organism>
<comment type="caution">
    <text evidence="1">The sequence shown here is derived from an EMBL/GenBank/DDBJ whole genome shotgun (WGS) entry which is preliminary data.</text>
</comment>
<dbReference type="AlphaFoldDB" id="A0A5D3K3W0"/>
<sequence length="228" mass="24989">MALKGRAFMAVWHDIAEAGEAEYNNWHTRQHMPERLGVPGFLAGRRAVDWNLKHQRWFTLYETKTLEVLSSDDYRARLNNPTKWTTRNQPNFLNFARSACITSASTGRGIGGALATIRLDLEPGGLTDFEAQAGKLAHRIAALDGVVGAHLGVAAPDTTRVKTRETELRADTGEDIFDAVVLVDGVGRRELEAAMPAIKAALQDTLKIASEQSAVYDLAYLLAAEDVT</sequence>
<dbReference type="Proteomes" id="UP000324758">
    <property type="component" value="Unassembled WGS sequence"/>
</dbReference>
<evidence type="ECO:0000313" key="2">
    <source>
        <dbReference type="Proteomes" id="UP000324758"/>
    </source>
</evidence>
<accession>A0A5D3K3W0</accession>
<keyword evidence="2" id="KW-1185">Reference proteome</keyword>
<gene>
    <name evidence="1" type="ORF">FXB40_43125</name>
</gene>
<reference evidence="1 2" key="1">
    <citation type="submission" date="2019-08" db="EMBL/GenBank/DDBJ databases">
        <title>Bradyrhizobium hipponensis sp. nov., a rhizobium isolated from a Lupinus angustifolius root nodule in Tunisia.</title>
        <authorList>
            <person name="Off K."/>
            <person name="Rejili M."/>
            <person name="Mars M."/>
            <person name="Brachmann A."/>
            <person name="Marin M."/>
        </authorList>
    </citation>
    <scope>NUCLEOTIDE SEQUENCE [LARGE SCALE GENOMIC DNA]</scope>
    <source>
        <strain evidence="1 2">CTAW71</strain>
    </source>
</reference>
<protein>
    <submittedName>
        <fullName evidence="1">Uncharacterized protein</fullName>
    </submittedName>
</protein>